<dbReference type="Proteomes" id="UP000027178">
    <property type="component" value="Unassembled WGS sequence"/>
</dbReference>
<evidence type="ECO:0000313" key="1">
    <source>
        <dbReference type="EMBL" id="KDN83268.1"/>
    </source>
</evidence>
<keyword evidence="2" id="KW-1185">Reference proteome</keyword>
<proteinExistence type="predicted"/>
<dbReference type="EMBL" id="JNBY01000095">
    <property type="protein sequence ID" value="KDN83268.1"/>
    <property type="molecule type" value="Genomic_DNA"/>
</dbReference>
<dbReference type="Pfam" id="PF14030">
    <property type="entry name" value="DUF4245"/>
    <property type="match status" value="1"/>
</dbReference>
<dbReference type="OrthoDB" id="5146801at2"/>
<dbReference type="AlphaFoldDB" id="A0A066YP07"/>
<protein>
    <recommendedName>
        <fullName evidence="3">DUF4245 domain-containing protein</fullName>
    </recommendedName>
</protein>
<organism evidence="1 2">
    <name type="scientific">Kitasatospora cheerisanensis KCTC 2395</name>
    <dbReference type="NCBI Taxonomy" id="1348663"/>
    <lineage>
        <taxon>Bacteria</taxon>
        <taxon>Bacillati</taxon>
        <taxon>Actinomycetota</taxon>
        <taxon>Actinomycetes</taxon>
        <taxon>Kitasatosporales</taxon>
        <taxon>Streptomycetaceae</taxon>
        <taxon>Kitasatospora</taxon>
    </lineage>
</organism>
<name>A0A066YP07_9ACTN</name>
<sequence>MVLSMAAVGVVVTVAYFSIPSADGNSGVHPVPYQAELASAKRAAPYPLLGPQTLPAGWQATSVTYSANDKGHAVWHLGFSTASGQYAAIEQSDGKADEVVARNVPGGKPDGSSTVAGQDWQRVQGERYRALTRPAGSTGTTVLTGTASYEELAQLAESLK</sequence>
<dbReference type="HOGENOM" id="CLU_095244_2_0_11"/>
<dbReference type="eggNOG" id="ENOG5033C4E">
    <property type="taxonomic scope" value="Bacteria"/>
</dbReference>
<evidence type="ECO:0008006" key="3">
    <source>
        <dbReference type="Google" id="ProtNLM"/>
    </source>
</evidence>
<reference evidence="1 2" key="1">
    <citation type="submission" date="2014-05" db="EMBL/GenBank/DDBJ databases">
        <title>Draft Genome Sequence of Kitasatospora cheerisanensis KCTC 2395.</title>
        <authorList>
            <person name="Nam D.H."/>
        </authorList>
    </citation>
    <scope>NUCLEOTIDE SEQUENCE [LARGE SCALE GENOMIC DNA]</scope>
    <source>
        <strain evidence="1 2">KCTC 2395</strain>
    </source>
</reference>
<dbReference type="InterPro" id="IPR025339">
    <property type="entry name" value="DUF4245"/>
</dbReference>
<dbReference type="PATRIC" id="fig|1348663.4.peg.4588"/>
<comment type="caution">
    <text evidence="1">The sequence shown here is derived from an EMBL/GenBank/DDBJ whole genome shotgun (WGS) entry which is preliminary data.</text>
</comment>
<gene>
    <name evidence="1" type="ORF">KCH_47500</name>
</gene>
<accession>A0A066YP07</accession>
<evidence type="ECO:0000313" key="2">
    <source>
        <dbReference type="Proteomes" id="UP000027178"/>
    </source>
</evidence>